<protein>
    <submittedName>
        <fullName evidence="1">Uncharacterized protein</fullName>
    </submittedName>
</protein>
<accession>A0AAE1QYH0</accession>
<organism evidence="1 2">
    <name type="scientific">Anisodus tanguticus</name>
    <dbReference type="NCBI Taxonomy" id="243964"/>
    <lineage>
        <taxon>Eukaryota</taxon>
        <taxon>Viridiplantae</taxon>
        <taxon>Streptophyta</taxon>
        <taxon>Embryophyta</taxon>
        <taxon>Tracheophyta</taxon>
        <taxon>Spermatophyta</taxon>
        <taxon>Magnoliopsida</taxon>
        <taxon>eudicotyledons</taxon>
        <taxon>Gunneridae</taxon>
        <taxon>Pentapetalae</taxon>
        <taxon>asterids</taxon>
        <taxon>lamiids</taxon>
        <taxon>Solanales</taxon>
        <taxon>Solanaceae</taxon>
        <taxon>Solanoideae</taxon>
        <taxon>Hyoscyameae</taxon>
        <taxon>Anisodus</taxon>
    </lineage>
</organism>
<reference evidence="1" key="1">
    <citation type="submission" date="2023-12" db="EMBL/GenBank/DDBJ databases">
        <title>Genome assembly of Anisodus tanguticus.</title>
        <authorList>
            <person name="Wang Y.-J."/>
        </authorList>
    </citation>
    <scope>NUCLEOTIDE SEQUENCE</scope>
    <source>
        <strain evidence="1">KB-2021</strain>
        <tissue evidence="1">Leaf</tissue>
    </source>
</reference>
<dbReference type="AlphaFoldDB" id="A0AAE1QYH0"/>
<evidence type="ECO:0000313" key="1">
    <source>
        <dbReference type="EMBL" id="KAK4341538.1"/>
    </source>
</evidence>
<dbReference type="Proteomes" id="UP001291623">
    <property type="component" value="Unassembled WGS sequence"/>
</dbReference>
<name>A0AAE1QYH0_9SOLA</name>
<dbReference type="EMBL" id="JAVYJV010000022">
    <property type="protein sequence ID" value="KAK4341538.1"/>
    <property type="molecule type" value="Genomic_DNA"/>
</dbReference>
<sequence length="95" mass="10753">MEKICSSFRCSIFLIAYISAIFIMTQVLSANAQTVCPYEVYDFACSDAELPRCSSLCHITFGENFVTSECVEKEQVICVCFYKFDKSTCPPPNIY</sequence>
<evidence type="ECO:0000313" key="2">
    <source>
        <dbReference type="Proteomes" id="UP001291623"/>
    </source>
</evidence>
<comment type="caution">
    <text evidence="1">The sequence shown here is derived from an EMBL/GenBank/DDBJ whole genome shotgun (WGS) entry which is preliminary data.</text>
</comment>
<gene>
    <name evidence="1" type="ORF">RND71_040039</name>
</gene>
<keyword evidence="2" id="KW-1185">Reference proteome</keyword>
<proteinExistence type="predicted"/>